<evidence type="ECO:0000256" key="1">
    <source>
        <dbReference type="ARBA" id="ARBA00022656"/>
    </source>
</evidence>
<dbReference type="Proteomes" id="UP000887567">
    <property type="component" value="Unplaced"/>
</dbReference>
<comment type="caution">
    <text evidence="2">Lacks conserved residue(s) required for the propagation of feature annotation.</text>
</comment>
<protein>
    <recommendedName>
        <fullName evidence="4">ShKT domain-containing protein</fullName>
    </recommendedName>
</protein>
<keyword evidence="6" id="KW-1185">Reference proteome</keyword>
<evidence type="ECO:0000256" key="2">
    <source>
        <dbReference type="PROSITE-ProRule" id="PRU01005"/>
    </source>
</evidence>
<organism evidence="5 6">
    <name type="scientific">Exaiptasia diaphana</name>
    <name type="common">Tropical sea anemone</name>
    <name type="synonym">Aiptasia pulchella</name>
    <dbReference type="NCBI Taxonomy" id="2652724"/>
    <lineage>
        <taxon>Eukaryota</taxon>
        <taxon>Metazoa</taxon>
        <taxon>Cnidaria</taxon>
        <taxon>Anthozoa</taxon>
        <taxon>Hexacorallia</taxon>
        <taxon>Actiniaria</taxon>
        <taxon>Aiptasiidae</taxon>
        <taxon>Exaiptasia</taxon>
    </lineage>
</organism>
<keyword evidence="1" id="KW-0800">Toxin</keyword>
<feature type="chain" id="PRO_5037103808" description="ShKT domain-containing protein" evidence="3">
    <location>
        <begin position="20"/>
        <end position="111"/>
    </location>
</feature>
<reference evidence="5" key="1">
    <citation type="submission" date="2022-11" db="UniProtKB">
        <authorList>
            <consortium name="EnsemblMetazoa"/>
        </authorList>
    </citation>
    <scope>IDENTIFICATION</scope>
</reference>
<evidence type="ECO:0000313" key="6">
    <source>
        <dbReference type="Proteomes" id="UP000887567"/>
    </source>
</evidence>
<keyword evidence="3" id="KW-0732">Signal</keyword>
<dbReference type="PROSITE" id="PS51670">
    <property type="entry name" value="SHKT"/>
    <property type="match status" value="1"/>
</dbReference>
<accession>A0A913YRY7</accession>
<feature type="domain" description="ShKT" evidence="4">
    <location>
        <begin position="35"/>
        <end position="68"/>
    </location>
</feature>
<name>A0A913YRY7_EXADI</name>
<dbReference type="GO" id="GO:0090729">
    <property type="term" value="F:toxin activity"/>
    <property type="evidence" value="ECO:0007669"/>
    <property type="project" value="UniProtKB-KW"/>
</dbReference>
<feature type="signal peptide" evidence="3">
    <location>
        <begin position="1"/>
        <end position="19"/>
    </location>
</feature>
<evidence type="ECO:0000259" key="4">
    <source>
        <dbReference type="PROSITE" id="PS51670"/>
    </source>
</evidence>
<dbReference type="Pfam" id="PF01549">
    <property type="entry name" value="ShK"/>
    <property type="match status" value="2"/>
</dbReference>
<dbReference type="InterPro" id="IPR003582">
    <property type="entry name" value="ShKT_dom"/>
</dbReference>
<sequence length="111" mass="12552">MSKGIFLVIVVSLAVVTSAMIDVPDDVSAIDKRGCEDKFGTRTCKKFQRLCSSNRRMSENCRLTCKVCKPEVKCFDIFPSSCSRFSYHCKSSRWMKFVCNKTCRRGPCSGL</sequence>
<evidence type="ECO:0000313" key="5">
    <source>
        <dbReference type="EnsemblMetazoa" id="XP_028517818.1"/>
    </source>
</evidence>
<dbReference type="EnsemblMetazoa" id="XM_028662017.1">
    <property type="protein sequence ID" value="XP_028517818.1"/>
    <property type="gene ID" value="LOC110248532"/>
</dbReference>
<dbReference type="GeneID" id="110248532"/>
<dbReference type="KEGG" id="epa:110248532"/>
<evidence type="ECO:0000256" key="3">
    <source>
        <dbReference type="SAM" id="SignalP"/>
    </source>
</evidence>
<dbReference type="AlphaFoldDB" id="A0A913YRY7"/>
<proteinExistence type="predicted"/>
<dbReference type="RefSeq" id="XP_028517818.1">
    <property type="nucleotide sequence ID" value="XM_028662017.1"/>
</dbReference>